<feature type="transmembrane region" description="Helical" evidence="1">
    <location>
        <begin position="237"/>
        <end position="260"/>
    </location>
</feature>
<feature type="transmembrane region" description="Helical" evidence="1">
    <location>
        <begin position="362"/>
        <end position="383"/>
    </location>
</feature>
<keyword evidence="1" id="KW-1133">Transmembrane helix</keyword>
<dbReference type="AlphaFoldDB" id="W9H5C9"/>
<evidence type="ECO:0000313" key="3">
    <source>
        <dbReference type="Proteomes" id="UP000019486"/>
    </source>
</evidence>
<organism evidence="2 3">
    <name type="scientific">Skermanella stibiiresistens SB22</name>
    <dbReference type="NCBI Taxonomy" id="1385369"/>
    <lineage>
        <taxon>Bacteria</taxon>
        <taxon>Pseudomonadati</taxon>
        <taxon>Pseudomonadota</taxon>
        <taxon>Alphaproteobacteria</taxon>
        <taxon>Rhodospirillales</taxon>
        <taxon>Azospirillaceae</taxon>
        <taxon>Skermanella</taxon>
    </lineage>
</organism>
<proteinExistence type="predicted"/>
<accession>W9H5C9</accession>
<keyword evidence="3" id="KW-1185">Reference proteome</keyword>
<feature type="transmembrane region" description="Helical" evidence="1">
    <location>
        <begin position="142"/>
        <end position="162"/>
    </location>
</feature>
<feature type="transmembrane region" description="Helical" evidence="1">
    <location>
        <begin position="199"/>
        <end position="225"/>
    </location>
</feature>
<gene>
    <name evidence="2" type="ORF">N825_04565</name>
</gene>
<dbReference type="RefSeq" id="WP_037453416.1">
    <property type="nucleotide sequence ID" value="NZ_AVFL01000010.1"/>
</dbReference>
<feature type="transmembrane region" description="Helical" evidence="1">
    <location>
        <begin position="169"/>
        <end position="187"/>
    </location>
</feature>
<feature type="transmembrane region" description="Helical" evidence="1">
    <location>
        <begin position="106"/>
        <end position="130"/>
    </location>
</feature>
<protein>
    <recommendedName>
        <fullName evidence="4">Glycosyltransferase RgtA/B/C/D-like domain-containing protein</fullName>
    </recommendedName>
</protein>
<dbReference type="STRING" id="1385369.N825_04565"/>
<evidence type="ECO:0000256" key="1">
    <source>
        <dbReference type="SAM" id="Phobius"/>
    </source>
</evidence>
<sequence>MTVQTTTGGRNREKGRQEIQGNVLFRHLNSAIPILIWMSPLMSGLLSLHMGKSMAWDLLHYHYYNGYAFLNGRLGVDILPAVFHTFLNPVLDIAFYAGVETLPARAVGFILGVIHGFNIVLLFHCARLVLGPRVKGSVALPNLLPAFLAAAGFGGAAAMGTLGSWHHDLIASLFFLGALLILLSPPIGPAKRHPWLRPAGAGLVVGIGLGLKLTLAPFVLAIVVAPLACKGPVRDRLLYCVAAGCASVVGLLASGGFWMLRMREEFGNPFFPFFNRLFNSPFAAAGDGRDLRYLPTDLLEYLIYPVIFSFDGDRISEAPWRDYRLLSAFVVAALLLVVLPVRRMVRWRLDGGTFTGPNARMMLWTALVGYGGWLVLFSIHRYAVPLEMMAPLLLCVMLVALLGTRLGVTATVACCLVLVVTTAKSDFARKDWGDEPFVGAAVPAQYRGLRDAVILMAGRGADAHFIPAFDPSNRFLRLDGFDYVYRADNPFTRRAAAIVSGHEGPVYGMFRRDRRGQGVEAAFRSFGFAIDDDSCAKVESTVRPPEPTFLCRLVPTAAR</sequence>
<reference evidence="2 3" key="1">
    <citation type="submission" date="2013-08" db="EMBL/GenBank/DDBJ databases">
        <title>The genome sequence of Skermanella stibiiresistens.</title>
        <authorList>
            <person name="Zhu W."/>
            <person name="Wang G."/>
        </authorList>
    </citation>
    <scope>NUCLEOTIDE SEQUENCE [LARGE SCALE GENOMIC DNA]</scope>
    <source>
        <strain evidence="2 3">SB22</strain>
    </source>
</reference>
<dbReference type="OrthoDB" id="1814621at2"/>
<dbReference type="Proteomes" id="UP000019486">
    <property type="component" value="Unassembled WGS sequence"/>
</dbReference>
<comment type="caution">
    <text evidence="2">The sequence shown here is derived from an EMBL/GenBank/DDBJ whole genome shotgun (WGS) entry which is preliminary data.</text>
</comment>
<keyword evidence="1" id="KW-0472">Membrane</keyword>
<feature type="transmembrane region" description="Helical" evidence="1">
    <location>
        <begin position="389"/>
        <end position="420"/>
    </location>
</feature>
<keyword evidence="1" id="KW-0812">Transmembrane</keyword>
<evidence type="ECO:0008006" key="4">
    <source>
        <dbReference type="Google" id="ProtNLM"/>
    </source>
</evidence>
<evidence type="ECO:0000313" key="2">
    <source>
        <dbReference type="EMBL" id="EWY39907.1"/>
    </source>
</evidence>
<name>W9H5C9_9PROT</name>
<dbReference type="EMBL" id="AVFL01000010">
    <property type="protein sequence ID" value="EWY39907.1"/>
    <property type="molecule type" value="Genomic_DNA"/>
</dbReference>
<feature type="transmembrane region" description="Helical" evidence="1">
    <location>
        <begin position="78"/>
        <end position="99"/>
    </location>
</feature>
<feature type="transmembrane region" description="Helical" evidence="1">
    <location>
        <begin position="31"/>
        <end position="50"/>
    </location>
</feature>
<feature type="transmembrane region" description="Helical" evidence="1">
    <location>
        <begin position="323"/>
        <end position="341"/>
    </location>
</feature>